<proteinExistence type="predicted"/>
<sequence length="1086" mass="122308">MKQSYLTNLKRITAMLLIAVTAFLSGKAYAAPGDAGIVSGTVYDAMGEVAIGATVRPTDKNVKAVVTDVDGVFTINSSKPLELEITYIGCEPQKLTVKPGEPVEIHLKDSASTLNDVVVVGFATQKKVNLTGAVGVATAKDIAGRPVQNAAAALQGVIPGLNISNSSSGGELNASKSVNVRGMATIGDGSNGSPLILIDGMEGDMNTLNPADIESISVLKDAAASSIYGSRAPFGVILITTKSGSSGKTAIHYSNSFRFNQPLTPMSMMDSWEYINYLNDVQRYTSNKLEFEEDFVNQAYDYYTGKSDNYIYENKWDGSSRRWGTGECSGTFANVNWIDELYKKTAFAQEHNVTLNGGNDKVTYYFSGNFLDQGGFLKYGNDKYDRYSIMGKVNAKLYPWLTAQYTSRWIRTEYDRPTIMTGGFYEKVIRRLPPTNPKYDPNGYIAADYNYIEHLENGGEHTEQNDAFTNQFKLIINPISGWNITGEFNARVNNDWTHQDSKPVYAHDADDLEGLSHESVHLAFDSGKDSNVSEYSYRSTYLNYNLFSDYNFSIKDMHNFKVLVGFQAEDFKYRNLSANRNDMLVEDLPVLDLTSSQESYGIGGAYQKWRTTGFFGRINYDYDGKYLFEGNIRYDGSSRFRAEHRWVWSPSFSVGWNVDREKFWEQISEWVPAFKIRGSYGQLANQNTNSWYPTYRVMGVENQGNTWLVNGSKPNTSWFPALIDPNLTWEKIRNTNLGVDVSAFNYRLTASFDYFWRNNKDMVGPPVTYPAVLGAAVPKENSLAMRTYGWELQIGWRDHVGDFNYSAKLNLSDDQTKITKYPNAENYISKYIENMVVGNIYGLTTIGVARDDAQMADHLSKVNQDAIGSNWQGGDMMYADIDGDGKITKGTTKDDLGDLKIIGNSQPRYRFGLNLYGEWKGIDLTLFFQGVLKRDYYFDPNGGQGTGGKSAVFWGATSGGRWESIFLKEHLDYWRDENSLLGENQDAYYARPLYYTNKNREIQTRYLQNASYMRLKNLQIGYTLPQNLTRKFYCEKLRLFFSAENLFTWTKMSKVMDPESLEVSTMKSGSSYPIAKTFSFGLSLDF</sequence>
<dbReference type="Proteomes" id="UP000306319">
    <property type="component" value="Unassembled WGS sequence"/>
</dbReference>
<gene>
    <name evidence="1" type="ORF">E5331_13975</name>
</gene>
<evidence type="ECO:0000313" key="2">
    <source>
        <dbReference type="Proteomes" id="UP000306319"/>
    </source>
</evidence>
<name>A0AC61RC01_9BACT</name>
<reference evidence="1" key="1">
    <citation type="submission" date="2019-04" db="EMBL/GenBank/DDBJ databases">
        <title>Microbes associate with the intestines of laboratory mice.</title>
        <authorList>
            <person name="Navarre W."/>
            <person name="Wong E."/>
            <person name="Huang K."/>
            <person name="Tropini C."/>
            <person name="Ng K."/>
            <person name="Yu B."/>
        </authorList>
    </citation>
    <scope>NUCLEOTIDE SEQUENCE</scope>
    <source>
        <strain evidence="1">NM04_E33</strain>
    </source>
</reference>
<evidence type="ECO:0000313" key="1">
    <source>
        <dbReference type="EMBL" id="TGY77549.1"/>
    </source>
</evidence>
<protein>
    <submittedName>
        <fullName evidence="1">TonB-dependent receptor</fullName>
    </submittedName>
</protein>
<comment type="caution">
    <text evidence="1">The sequence shown here is derived from an EMBL/GenBank/DDBJ whole genome shotgun (WGS) entry which is preliminary data.</text>
</comment>
<keyword evidence="1" id="KW-0675">Receptor</keyword>
<organism evidence="1 2">
    <name type="scientific">Lepagella muris</name>
    <dbReference type="NCBI Taxonomy" id="3032870"/>
    <lineage>
        <taxon>Bacteria</taxon>
        <taxon>Pseudomonadati</taxon>
        <taxon>Bacteroidota</taxon>
        <taxon>Bacteroidia</taxon>
        <taxon>Bacteroidales</taxon>
        <taxon>Muribaculaceae</taxon>
        <taxon>Lepagella</taxon>
    </lineage>
</organism>
<dbReference type="EMBL" id="SRYB01000023">
    <property type="protein sequence ID" value="TGY77549.1"/>
    <property type="molecule type" value="Genomic_DNA"/>
</dbReference>
<keyword evidence="2" id="KW-1185">Reference proteome</keyword>
<accession>A0AC61RC01</accession>